<accession>A0ABU2L4B3</accession>
<dbReference type="Pfam" id="PF19054">
    <property type="entry name" value="DUF5753"/>
    <property type="match status" value="1"/>
</dbReference>
<dbReference type="Gene3D" id="1.10.260.40">
    <property type="entry name" value="lambda repressor-like DNA-binding domains"/>
    <property type="match status" value="1"/>
</dbReference>
<dbReference type="SUPFAM" id="SSF47413">
    <property type="entry name" value="lambda repressor-like DNA-binding domains"/>
    <property type="match status" value="1"/>
</dbReference>
<sequence length="301" mass="33325">MAPEPERRPSLVSLLTPPFRLTVSRWKVAAFLQRRRVERGLSVDGAAAAAGCSPARIRRLENPEGRLPSTDEAVRLLQAYEVRGEALFAEARDLVARAGEPGWWHRYGDVAAEWVRLLLDLETHAFAVRTYEPLGVPGLFQTEEYARMVMCSGLPHADLEEVAARVALRSERQQLVTSGALEVWALIDESVLRREVGSNAVMAGQVRHLIRLAGLPNVLLQVVPFTAGSSGARLNHPVTLLRFPKDGLPDIVYLEHHTGAHYLDGEKETEVYRGALDLLCVEALSREETLAKLERAASLYA</sequence>
<dbReference type="InterPro" id="IPR043917">
    <property type="entry name" value="DUF5753"/>
</dbReference>
<keyword evidence="3" id="KW-1185">Reference proteome</keyword>
<name>A0ABU2L4B3_9ACTN</name>
<dbReference type="PROSITE" id="PS50943">
    <property type="entry name" value="HTH_CROC1"/>
    <property type="match status" value="1"/>
</dbReference>
<dbReference type="EMBL" id="JAVREN010000005">
    <property type="protein sequence ID" value="MDT0306393.1"/>
    <property type="molecule type" value="Genomic_DNA"/>
</dbReference>
<dbReference type="InterPro" id="IPR010982">
    <property type="entry name" value="Lambda_DNA-bd_dom_sf"/>
</dbReference>
<proteinExistence type="predicted"/>
<dbReference type="SMART" id="SM00530">
    <property type="entry name" value="HTH_XRE"/>
    <property type="match status" value="1"/>
</dbReference>
<protein>
    <submittedName>
        <fullName evidence="2">Helix-turn-helix transcriptional regulator</fullName>
    </submittedName>
</protein>
<organism evidence="2 3">
    <name type="scientific">Streptomyces boetiae</name>
    <dbReference type="NCBI Taxonomy" id="3075541"/>
    <lineage>
        <taxon>Bacteria</taxon>
        <taxon>Bacillati</taxon>
        <taxon>Actinomycetota</taxon>
        <taxon>Actinomycetes</taxon>
        <taxon>Kitasatosporales</taxon>
        <taxon>Streptomycetaceae</taxon>
        <taxon>Streptomyces</taxon>
    </lineage>
</organism>
<evidence type="ECO:0000259" key="1">
    <source>
        <dbReference type="PROSITE" id="PS50943"/>
    </source>
</evidence>
<dbReference type="RefSeq" id="WP_311629315.1">
    <property type="nucleotide sequence ID" value="NZ_JAVREN010000005.1"/>
</dbReference>
<dbReference type="Proteomes" id="UP001183388">
    <property type="component" value="Unassembled WGS sequence"/>
</dbReference>
<feature type="domain" description="HTH cro/C1-type" evidence="1">
    <location>
        <begin position="32"/>
        <end position="87"/>
    </location>
</feature>
<gene>
    <name evidence="2" type="ORF">RM780_05380</name>
</gene>
<evidence type="ECO:0000313" key="3">
    <source>
        <dbReference type="Proteomes" id="UP001183388"/>
    </source>
</evidence>
<dbReference type="InterPro" id="IPR001387">
    <property type="entry name" value="Cro/C1-type_HTH"/>
</dbReference>
<evidence type="ECO:0000313" key="2">
    <source>
        <dbReference type="EMBL" id="MDT0306393.1"/>
    </source>
</evidence>
<reference evidence="3" key="1">
    <citation type="submission" date="2023-07" db="EMBL/GenBank/DDBJ databases">
        <title>30 novel species of actinomycetes from the DSMZ collection.</title>
        <authorList>
            <person name="Nouioui I."/>
        </authorList>
    </citation>
    <scope>NUCLEOTIDE SEQUENCE [LARGE SCALE GENOMIC DNA]</scope>
    <source>
        <strain evidence="3">DSM 44917</strain>
    </source>
</reference>
<comment type="caution">
    <text evidence="2">The sequence shown here is derived from an EMBL/GenBank/DDBJ whole genome shotgun (WGS) entry which is preliminary data.</text>
</comment>
<dbReference type="Pfam" id="PF13560">
    <property type="entry name" value="HTH_31"/>
    <property type="match status" value="1"/>
</dbReference>